<accession>A0ACB9M3P9</accession>
<organism evidence="1 2">
    <name type="scientific">Melastoma candidum</name>
    <dbReference type="NCBI Taxonomy" id="119954"/>
    <lineage>
        <taxon>Eukaryota</taxon>
        <taxon>Viridiplantae</taxon>
        <taxon>Streptophyta</taxon>
        <taxon>Embryophyta</taxon>
        <taxon>Tracheophyta</taxon>
        <taxon>Spermatophyta</taxon>
        <taxon>Magnoliopsida</taxon>
        <taxon>eudicotyledons</taxon>
        <taxon>Gunneridae</taxon>
        <taxon>Pentapetalae</taxon>
        <taxon>rosids</taxon>
        <taxon>malvids</taxon>
        <taxon>Myrtales</taxon>
        <taxon>Melastomataceae</taxon>
        <taxon>Melastomatoideae</taxon>
        <taxon>Melastomateae</taxon>
        <taxon>Melastoma</taxon>
    </lineage>
</organism>
<evidence type="ECO:0000313" key="2">
    <source>
        <dbReference type="Proteomes" id="UP001057402"/>
    </source>
</evidence>
<protein>
    <submittedName>
        <fullName evidence="1">Uncharacterized protein</fullName>
    </submittedName>
</protein>
<keyword evidence="2" id="KW-1185">Reference proteome</keyword>
<dbReference type="EMBL" id="CM042889">
    <property type="protein sequence ID" value="KAI4318823.1"/>
    <property type="molecule type" value="Genomic_DNA"/>
</dbReference>
<evidence type="ECO:0000313" key="1">
    <source>
        <dbReference type="EMBL" id="KAI4318823.1"/>
    </source>
</evidence>
<name>A0ACB9M3P9_9MYRT</name>
<proteinExistence type="predicted"/>
<sequence>MPQLDLGTSLPDVNLARETAGQGEGDEPCYVPDSFWLSRSASSTCNAFFERKDSINSHAAILPPLHPGFNSSSQHFSVNLKSKPSIIGLPKTQETAFKEAKNRKNVKPSGNPRLFPNRAGSPVFKPDPAAIEPGSPKVSCMGRVRSKRDRNRLMRKAEPFTASKGMSVNEPSEMSGLLLSLRVMFRSRRRRRRRSGRKDGPPSGEESGRIVRDIRERLPEAEALRSESVEGRDDRDAPSLGGMKRLVSGRRSDSWAGDVA</sequence>
<gene>
    <name evidence="1" type="ORF">MLD38_032488</name>
</gene>
<comment type="caution">
    <text evidence="1">The sequence shown here is derived from an EMBL/GenBank/DDBJ whole genome shotgun (WGS) entry which is preliminary data.</text>
</comment>
<reference evidence="2" key="1">
    <citation type="journal article" date="2023" name="Front. Plant Sci.">
        <title>Chromosomal-level genome assembly of Melastoma candidum provides insights into trichome evolution.</title>
        <authorList>
            <person name="Zhong Y."/>
            <person name="Wu W."/>
            <person name="Sun C."/>
            <person name="Zou P."/>
            <person name="Liu Y."/>
            <person name="Dai S."/>
            <person name="Zhou R."/>
        </authorList>
    </citation>
    <scope>NUCLEOTIDE SEQUENCE [LARGE SCALE GENOMIC DNA]</scope>
</reference>
<dbReference type="Proteomes" id="UP001057402">
    <property type="component" value="Chromosome 10"/>
</dbReference>